<organism evidence="2 3">
    <name type="scientific">Sphingomonas astaxanthinifaciens DSM 22298</name>
    <dbReference type="NCBI Taxonomy" id="1123267"/>
    <lineage>
        <taxon>Bacteria</taxon>
        <taxon>Pseudomonadati</taxon>
        <taxon>Pseudomonadota</taxon>
        <taxon>Alphaproteobacteria</taxon>
        <taxon>Sphingomonadales</taxon>
        <taxon>Sphingomonadaceae</taxon>
        <taxon>Sphingomonas</taxon>
    </lineage>
</organism>
<comment type="caution">
    <text evidence="2">The sequence shown here is derived from an EMBL/GenBank/DDBJ whole genome shotgun (WGS) entry which is preliminary data.</text>
</comment>
<gene>
    <name evidence="2" type="ORF">GCM10007925_11300</name>
</gene>
<dbReference type="Pfam" id="PF06347">
    <property type="entry name" value="SH3_4"/>
    <property type="match status" value="2"/>
</dbReference>
<evidence type="ECO:0000313" key="3">
    <source>
        <dbReference type="Proteomes" id="UP001156703"/>
    </source>
</evidence>
<proteinExistence type="predicted"/>
<feature type="signal peptide" evidence="1">
    <location>
        <begin position="1"/>
        <end position="19"/>
    </location>
</feature>
<feature type="chain" id="PRO_5046968812" description="SH3-like domain-containing protein" evidence="1">
    <location>
        <begin position="20"/>
        <end position="158"/>
    </location>
</feature>
<dbReference type="InterPro" id="IPR010466">
    <property type="entry name" value="DUF1058"/>
</dbReference>
<evidence type="ECO:0000256" key="1">
    <source>
        <dbReference type="SAM" id="SignalP"/>
    </source>
</evidence>
<keyword evidence="1" id="KW-0732">Signal</keyword>
<keyword evidence="3" id="KW-1185">Reference proteome</keyword>
<evidence type="ECO:0000313" key="2">
    <source>
        <dbReference type="EMBL" id="GLR47419.1"/>
    </source>
</evidence>
<dbReference type="Proteomes" id="UP001156703">
    <property type="component" value="Unassembled WGS sequence"/>
</dbReference>
<sequence>MMKALLGLALLGLASAAAAQDKPVPYWASLASGEAMMRTGPARTYPGVWLYKRRDLPVRVLKRFENWRLIEDSEGAKGWMLRTMLSDRRTALVTGTSPRPVHAQPSEGSRIRYMVEPGVIGRVSDCDGSWCHIQIGKREGSIRIADLWGVAPGEQVDD</sequence>
<accession>A0ABQ5Z5Z9</accession>
<reference evidence="3" key="1">
    <citation type="journal article" date="2019" name="Int. J. Syst. Evol. Microbiol.">
        <title>The Global Catalogue of Microorganisms (GCM) 10K type strain sequencing project: providing services to taxonomists for standard genome sequencing and annotation.</title>
        <authorList>
            <consortium name="The Broad Institute Genomics Platform"/>
            <consortium name="The Broad Institute Genome Sequencing Center for Infectious Disease"/>
            <person name="Wu L."/>
            <person name="Ma J."/>
        </authorList>
    </citation>
    <scope>NUCLEOTIDE SEQUENCE [LARGE SCALE GENOMIC DNA]</scope>
    <source>
        <strain evidence="3">NBRC 102146</strain>
    </source>
</reference>
<evidence type="ECO:0008006" key="4">
    <source>
        <dbReference type="Google" id="ProtNLM"/>
    </source>
</evidence>
<protein>
    <recommendedName>
        <fullName evidence="4">SH3-like domain-containing protein</fullName>
    </recommendedName>
</protein>
<dbReference type="EMBL" id="BSOO01000008">
    <property type="protein sequence ID" value="GLR47419.1"/>
    <property type="molecule type" value="Genomic_DNA"/>
</dbReference>
<name>A0ABQ5Z5Z9_9SPHN</name>